<evidence type="ECO:0000256" key="1">
    <source>
        <dbReference type="SAM" id="Phobius"/>
    </source>
</evidence>
<dbReference type="AlphaFoldDB" id="A0A7E4UPI1"/>
<accession>A0A7E4UPI1</accession>
<reference evidence="2" key="1">
    <citation type="journal article" date="2013" name="Genetics">
        <title>The draft genome and transcriptome of Panagrellus redivivus are shaped by the harsh demands of a free-living lifestyle.</title>
        <authorList>
            <person name="Srinivasan J."/>
            <person name="Dillman A.R."/>
            <person name="Macchietto M.G."/>
            <person name="Heikkinen L."/>
            <person name="Lakso M."/>
            <person name="Fracchia K.M."/>
            <person name="Antoshechkin I."/>
            <person name="Mortazavi A."/>
            <person name="Wong G."/>
            <person name="Sternberg P.W."/>
        </authorList>
    </citation>
    <scope>NUCLEOTIDE SEQUENCE [LARGE SCALE GENOMIC DNA]</scope>
    <source>
        <strain evidence="2">MT8872</strain>
    </source>
</reference>
<dbReference type="Proteomes" id="UP000492821">
    <property type="component" value="Unassembled WGS sequence"/>
</dbReference>
<keyword evidence="1" id="KW-0812">Transmembrane</keyword>
<proteinExistence type="predicted"/>
<keyword evidence="1" id="KW-0472">Membrane</keyword>
<keyword evidence="2" id="KW-1185">Reference proteome</keyword>
<dbReference type="WBParaSite" id="Pan_g11220.t1">
    <property type="protein sequence ID" value="Pan_g11220.t1"/>
    <property type="gene ID" value="Pan_g11220"/>
</dbReference>
<name>A0A7E4UPI1_PANRE</name>
<reference evidence="3" key="2">
    <citation type="submission" date="2020-10" db="UniProtKB">
        <authorList>
            <consortium name="WormBaseParasite"/>
        </authorList>
    </citation>
    <scope>IDENTIFICATION</scope>
</reference>
<evidence type="ECO:0000313" key="2">
    <source>
        <dbReference type="Proteomes" id="UP000492821"/>
    </source>
</evidence>
<evidence type="ECO:0000313" key="3">
    <source>
        <dbReference type="WBParaSite" id="Pan_g11220.t1"/>
    </source>
</evidence>
<keyword evidence="1" id="KW-1133">Transmembrane helix</keyword>
<protein>
    <submittedName>
        <fullName evidence="3">Secreted protein</fullName>
    </submittedName>
</protein>
<feature type="transmembrane region" description="Helical" evidence="1">
    <location>
        <begin position="50"/>
        <end position="71"/>
    </location>
</feature>
<sequence>MPRRMGCVIIHASIHPSWAIVFIAEKGEKRCLMLRGVDCRAMGMKADLPMGFLFAEVVVVGSDFGCAFCFLERQRNNLNFFT</sequence>
<organism evidence="2 3">
    <name type="scientific">Panagrellus redivivus</name>
    <name type="common">Microworm</name>
    <dbReference type="NCBI Taxonomy" id="6233"/>
    <lineage>
        <taxon>Eukaryota</taxon>
        <taxon>Metazoa</taxon>
        <taxon>Ecdysozoa</taxon>
        <taxon>Nematoda</taxon>
        <taxon>Chromadorea</taxon>
        <taxon>Rhabditida</taxon>
        <taxon>Tylenchina</taxon>
        <taxon>Panagrolaimomorpha</taxon>
        <taxon>Panagrolaimoidea</taxon>
        <taxon>Panagrolaimidae</taxon>
        <taxon>Panagrellus</taxon>
    </lineage>
</organism>